<reference evidence="3" key="2">
    <citation type="journal article" date="2008" name="Nucleic Acids Res.">
        <title>The rice annotation project database (RAP-DB): 2008 update.</title>
        <authorList>
            <consortium name="The rice annotation project (RAP)"/>
        </authorList>
    </citation>
    <scope>GENOME REANNOTATION</scope>
    <source>
        <strain evidence="3">cv. Nipponbare</strain>
    </source>
</reference>
<feature type="compositionally biased region" description="Basic and acidic residues" evidence="1">
    <location>
        <begin position="31"/>
        <end position="44"/>
    </location>
</feature>
<evidence type="ECO:0000313" key="2">
    <source>
        <dbReference type="EMBL" id="BAD29183.1"/>
    </source>
</evidence>
<organism evidence="2 3">
    <name type="scientific">Oryza sativa subsp. japonica</name>
    <name type="common">Rice</name>
    <dbReference type="NCBI Taxonomy" id="39947"/>
    <lineage>
        <taxon>Eukaryota</taxon>
        <taxon>Viridiplantae</taxon>
        <taxon>Streptophyta</taxon>
        <taxon>Embryophyta</taxon>
        <taxon>Tracheophyta</taxon>
        <taxon>Spermatophyta</taxon>
        <taxon>Magnoliopsida</taxon>
        <taxon>Liliopsida</taxon>
        <taxon>Poales</taxon>
        <taxon>Poaceae</taxon>
        <taxon>BOP clade</taxon>
        <taxon>Oryzoideae</taxon>
        <taxon>Oryzeae</taxon>
        <taxon>Oryzinae</taxon>
        <taxon>Oryza</taxon>
        <taxon>Oryza sativa</taxon>
    </lineage>
</organism>
<dbReference type="Proteomes" id="UP000000763">
    <property type="component" value="Chromosome 9"/>
</dbReference>
<feature type="compositionally biased region" description="Polar residues" evidence="1">
    <location>
        <begin position="1"/>
        <end position="16"/>
    </location>
</feature>
<dbReference type="PANTHER" id="PTHR46146:SF3">
    <property type="entry name" value="SERINE_THREONINE-PROTEIN KINASE-LIKE PROTEIN CCR3-RELATED"/>
    <property type="match status" value="1"/>
</dbReference>
<proteinExistence type="predicted"/>
<dbReference type="EMBL" id="AP005705">
    <property type="protein sequence ID" value="BAD29183.1"/>
    <property type="molecule type" value="Genomic_DNA"/>
</dbReference>
<dbReference type="PANTHER" id="PTHR46146">
    <property type="entry name" value="SERINE/THREONINE-PROTEIN KINASE-LIKE PROTEIN CCR4"/>
    <property type="match status" value="1"/>
</dbReference>
<name>Q6EQ87_ORYSJ</name>
<accession>Q6EQ87</accession>
<evidence type="ECO:0000313" key="3">
    <source>
        <dbReference type="Proteomes" id="UP000000763"/>
    </source>
</evidence>
<dbReference type="InterPro" id="IPR011009">
    <property type="entry name" value="Kinase-like_dom_sf"/>
</dbReference>
<gene>
    <name evidence="2" type="primary">P0453B09.40</name>
</gene>
<dbReference type="AlphaFoldDB" id="Q6EQ87"/>
<dbReference type="SUPFAM" id="SSF56112">
    <property type="entry name" value="Protein kinase-like (PK-like)"/>
    <property type="match status" value="1"/>
</dbReference>
<sequence>MSSLRAVSFPSQTGSTKLAGMWGRGEAQGGRAREEWRGDGREEWRSGEGVERGVATLLSLLDRLPLGLPPPRLWLHKVRWTVGERSSVQWLVGEERSAVRQRDKSGTPCGSGVELWTANGNGSSLAAELRGPPAKMFGKRRVRSWTLASDIMGRGSGRWRCAGDEWRAVGGKGSIGRESELAFLTRLYHKHLVVFVGYCEENDKQLLIYKYMKNGVLNITSTMAAR</sequence>
<reference evidence="3" key="1">
    <citation type="journal article" date="2005" name="Nature">
        <title>The map-based sequence of the rice genome.</title>
        <authorList>
            <consortium name="International rice genome sequencing project (IRGSP)"/>
            <person name="Matsumoto T."/>
            <person name="Wu J."/>
            <person name="Kanamori H."/>
            <person name="Katayose Y."/>
            <person name="Fujisawa M."/>
            <person name="Namiki N."/>
            <person name="Mizuno H."/>
            <person name="Yamamoto K."/>
            <person name="Antonio B.A."/>
            <person name="Baba T."/>
            <person name="Sakata K."/>
            <person name="Nagamura Y."/>
            <person name="Aoki H."/>
            <person name="Arikawa K."/>
            <person name="Arita K."/>
            <person name="Bito T."/>
            <person name="Chiden Y."/>
            <person name="Fujitsuka N."/>
            <person name="Fukunaka R."/>
            <person name="Hamada M."/>
            <person name="Harada C."/>
            <person name="Hayashi A."/>
            <person name="Hijishita S."/>
            <person name="Honda M."/>
            <person name="Hosokawa S."/>
            <person name="Ichikawa Y."/>
            <person name="Idonuma A."/>
            <person name="Iijima M."/>
            <person name="Ikeda M."/>
            <person name="Ikeno M."/>
            <person name="Ito K."/>
            <person name="Ito S."/>
            <person name="Ito T."/>
            <person name="Ito Y."/>
            <person name="Ito Y."/>
            <person name="Iwabuchi A."/>
            <person name="Kamiya K."/>
            <person name="Karasawa W."/>
            <person name="Kurita K."/>
            <person name="Katagiri S."/>
            <person name="Kikuta A."/>
            <person name="Kobayashi H."/>
            <person name="Kobayashi N."/>
            <person name="Machita K."/>
            <person name="Maehara T."/>
            <person name="Masukawa M."/>
            <person name="Mizubayashi T."/>
            <person name="Mukai Y."/>
            <person name="Nagasaki H."/>
            <person name="Nagata Y."/>
            <person name="Naito S."/>
            <person name="Nakashima M."/>
            <person name="Nakama Y."/>
            <person name="Nakamichi Y."/>
            <person name="Nakamura M."/>
            <person name="Meguro A."/>
            <person name="Negishi M."/>
            <person name="Ohta I."/>
            <person name="Ohta T."/>
            <person name="Okamoto M."/>
            <person name="Ono N."/>
            <person name="Saji S."/>
            <person name="Sakaguchi M."/>
            <person name="Sakai K."/>
            <person name="Shibata M."/>
            <person name="Shimokawa T."/>
            <person name="Song J."/>
            <person name="Takazaki Y."/>
            <person name="Terasawa K."/>
            <person name="Tsugane M."/>
            <person name="Tsuji K."/>
            <person name="Ueda S."/>
            <person name="Waki K."/>
            <person name="Yamagata H."/>
            <person name="Yamamoto M."/>
            <person name="Yamamoto S."/>
            <person name="Yamane H."/>
            <person name="Yoshiki S."/>
            <person name="Yoshihara R."/>
            <person name="Yukawa K."/>
            <person name="Zhong H."/>
            <person name="Yano M."/>
            <person name="Yuan Q."/>
            <person name="Ouyang S."/>
            <person name="Liu J."/>
            <person name="Jones K.M."/>
            <person name="Gansberger K."/>
            <person name="Moffat K."/>
            <person name="Hill J."/>
            <person name="Bera J."/>
            <person name="Fadrosh D."/>
            <person name="Jin S."/>
            <person name="Johri S."/>
            <person name="Kim M."/>
            <person name="Overton L."/>
            <person name="Reardon M."/>
            <person name="Tsitrin T."/>
            <person name="Vuong H."/>
            <person name="Weaver B."/>
            <person name="Ciecko A."/>
            <person name="Tallon L."/>
            <person name="Jackson J."/>
            <person name="Pai G."/>
            <person name="Aken S.V."/>
            <person name="Utterback T."/>
            <person name="Reidmuller S."/>
            <person name="Feldblyum T."/>
            <person name="Hsiao J."/>
            <person name="Zismann V."/>
            <person name="Iobst S."/>
            <person name="de Vazeille A.R."/>
            <person name="Buell C.R."/>
            <person name="Ying K."/>
            <person name="Li Y."/>
            <person name="Lu T."/>
            <person name="Huang Y."/>
            <person name="Zhao Q."/>
            <person name="Feng Q."/>
            <person name="Zhang L."/>
            <person name="Zhu J."/>
            <person name="Weng Q."/>
            <person name="Mu J."/>
            <person name="Lu Y."/>
            <person name="Fan D."/>
            <person name="Liu Y."/>
            <person name="Guan J."/>
            <person name="Zhang Y."/>
            <person name="Yu S."/>
            <person name="Liu X."/>
            <person name="Zhang Y."/>
            <person name="Hong G."/>
            <person name="Han B."/>
            <person name="Choisne N."/>
            <person name="Demange N."/>
            <person name="Orjeda G."/>
            <person name="Samain S."/>
            <person name="Cattolico L."/>
            <person name="Pelletier E."/>
            <person name="Couloux A."/>
            <person name="Segurens B."/>
            <person name="Wincker P."/>
            <person name="D'Hont A."/>
            <person name="Scarpelli C."/>
            <person name="Weissenbach J."/>
            <person name="Salanoubat M."/>
            <person name="Quetier F."/>
            <person name="Yu Y."/>
            <person name="Kim H.R."/>
            <person name="Rambo T."/>
            <person name="Currie J."/>
            <person name="Collura K."/>
            <person name="Luo M."/>
            <person name="Yang T."/>
            <person name="Ammiraju J.S.S."/>
            <person name="Engler F."/>
            <person name="Soderlund C."/>
            <person name="Wing R.A."/>
            <person name="Palmer L.E."/>
            <person name="de la Bastide M."/>
            <person name="Spiegel L."/>
            <person name="Nascimento L."/>
            <person name="Zutavern T."/>
            <person name="O'Shaughnessy A."/>
            <person name="Dike S."/>
            <person name="Dedhia N."/>
            <person name="Preston R."/>
            <person name="Balija V."/>
            <person name="McCombie W.R."/>
            <person name="Chow T."/>
            <person name="Chen H."/>
            <person name="Chung M."/>
            <person name="Chen C."/>
            <person name="Shaw J."/>
            <person name="Wu H."/>
            <person name="Hsiao K."/>
            <person name="Chao Y."/>
            <person name="Chu M."/>
            <person name="Cheng C."/>
            <person name="Hour A."/>
            <person name="Lee P."/>
            <person name="Lin S."/>
            <person name="Lin Y."/>
            <person name="Liou J."/>
            <person name="Liu S."/>
            <person name="Hsing Y."/>
            <person name="Raghuvanshi S."/>
            <person name="Mohanty A."/>
            <person name="Bharti A.K."/>
            <person name="Gaur A."/>
            <person name="Gupta V."/>
            <person name="Kumar D."/>
            <person name="Ravi V."/>
            <person name="Vij S."/>
            <person name="Kapur A."/>
            <person name="Khurana P."/>
            <person name="Khurana P."/>
            <person name="Khurana J.P."/>
            <person name="Tyagi A.K."/>
            <person name="Gaikwad K."/>
            <person name="Singh A."/>
            <person name="Dalal V."/>
            <person name="Srivastava S."/>
            <person name="Dixit A."/>
            <person name="Pal A.K."/>
            <person name="Ghazi I.A."/>
            <person name="Yadav M."/>
            <person name="Pandit A."/>
            <person name="Bhargava A."/>
            <person name="Sureshbabu K."/>
            <person name="Batra K."/>
            <person name="Sharma T.R."/>
            <person name="Mohapatra T."/>
            <person name="Singh N.K."/>
            <person name="Messing J."/>
            <person name="Nelson A.B."/>
            <person name="Fuks G."/>
            <person name="Kavchok S."/>
            <person name="Keizer G."/>
            <person name="Linton E."/>
            <person name="Llaca V."/>
            <person name="Song R."/>
            <person name="Tanyolac B."/>
            <person name="Young S."/>
            <person name="Ho-Il K."/>
            <person name="Hahn J.H."/>
            <person name="Sangsakoo G."/>
            <person name="Vanavichit A."/>
            <person name="de Mattos Luiz.A.T."/>
            <person name="Zimmer P.D."/>
            <person name="Malone G."/>
            <person name="Dellagostin O."/>
            <person name="de Oliveira A.C."/>
            <person name="Bevan M."/>
            <person name="Bancroft I."/>
            <person name="Minx P."/>
            <person name="Cordum H."/>
            <person name="Wilson R."/>
            <person name="Cheng Z."/>
            <person name="Jin W."/>
            <person name="Jiang J."/>
            <person name="Leong S.A."/>
            <person name="Iwama H."/>
            <person name="Gojobori T."/>
            <person name="Itoh T."/>
            <person name="Niimura Y."/>
            <person name="Fujii Y."/>
            <person name="Habara T."/>
            <person name="Sakai H."/>
            <person name="Sato Y."/>
            <person name="Wilson G."/>
            <person name="Kumar K."/>
            <person name="McCouch S."/>
            <person name="Juretic N."/>
            <person name="Hoen D."/>
            <person name="Wright S."/>
            <person name="Bruskiewich R."/>
            <person name="Bureau T."/>
            <person name="Miyao A."/>
            <person name="Hirochika H."/>
            <person name="Nishikawa T."/>
            <person name="Kadowaki K."/>
            <person name="Sugiura M."/>
            <person name="Burr B."/>
            <person name="Sasaki T."/>
        </authorList>
    </citation>
    <scope>NUCLEOTIDE SEQUENCE [LARGE SCALE GENOMIC DNA]</scope>
    <source>
        <strain evidence="3">cv. Nipponbare</strain>
    </source>
</reference>
<feature type="region of interest" description="Disordered" evidence="1">
    <location>
        <begin position="1"/>
        <end position="44"/>
    </location>
</feature>
<protein>
    <recommendedName>
        <fullName evidence="4">Serine-threonine/tyrosine-protein kinase catalytic domain-containing protein</fullName>
    </recommendedName>
</protein>
<evidence type="ECO:0008006" key="4">
    <source>
        <dbReference type="Google" id="ProtNLM"/>
    </source>
</evidence>
<dbReference type="Gene3D" id="3.30.200.20">
    <property type="entry name" value="Phosphorylase Kinase, domain 1"/>
    <property type="match status" value="1"/>
</dbReference>
<evidence type="ECO:0000256" key="1">
    <source>
        <dbReference type="SAM" id="MobiDB-lite"/>
    </source>
</evidence>